<accession>A0AAD8ZY96</accession>
<keyword evidence="2" id="KW-1185">Reference proteome</keyword>
<organism evidence="1 2">
    <name type="scientific">Colletotrichum chrysophilum</name>
    <dbReference type="NCBI Taxonomy" id="1836956"/>
    <lineage>
        <taxon>Eukaryota</taxon>
        <taxon>Fungi</taxon>
        <taxon>Dikarya</taxon>
        <taxon>Ascomycota</taxon>
        <taxon>Pezizomycotina</taxon>
        <taxon>Sordariomycetes</taxon>
        <taxon>Hypocreomycetidae</taxon>
        <taxon>Glomerellales</taxon>
        <taxon>Glomerellaceae</taxon>
        <taxon>Colletotrichum</taxon>
        <taxon>Colletotrichum gloeosporioides species complex</taxon>
    </lineage>
</organism>
<evidence type="ECO:0000313" key="2">
    <source>
        <dbReference type="Proteomes" id="UP001243330"/>
    </source>
</evidence>
<proteinExistence type="predicted"/>
<dbReference type="AlphaFoldDB" id="A0AAD8ZY96"/>
<gene>
    <name evidence="1" type="ORF">CCHR01_19442</name>
</gene>
<name>A0AAD8ZY96_9PEZI</name>
<dbReference type="EMBL" id="JAQOWY010000957">
    <property type="protein sequence ID" value="KAK1837938.1"/>
    <property type="molecule type" value="Genomic_DNA"/>
</dbReference>
<evidence type="ECO:0000313" key="1">
    <source>
        <dbReference type="EMBL" id="KAK1837938.1"/>
    </source>
</evidence>
<protein>
    <submittedName>
        <fullName evidence="1">Uncharacterized protein</fullName>
    </submittedName>
</protein>
<reference evidence="1" key="1">
    <citation type="submission" date="2023-01" db="EMBL/GenBank/DDBJ databases">
        <title>Colletotrichum chrysophilum M932 genome sequence.</title>
        <authorList>
            <person name="Baroncelli R."/>
        </authorList>
    </citation>
    <scope>NUCLEOTIDE SEQUENCE</scope>
    <source>
        <strain evidence="1">M932</strain>
    </source>
</reference>
<sequence length="32" mass="3775">MRPEFISWNLNGIHQLSFKLSVELSGWVRSDK</sequence>
<comment type="caution">
    <text evidence="1">The sequence shown here is derived from an EMBL/GenBank/DDBJ whole genome shotgun (WGS) entry which is preliminary data.</text>
</comment>
<dbReference type="Proteomes" id="UP001243330">
    <property type="component" value="Unassembled WGS sequence"/>
</dbReference>